<dbReference type="OrthoDB" id="8597at2157"/>
<dbReference type="KEGG" id="nga:Ngar_c12650"/>
<sequence length="231" mass="27183">MDELDIPRVSKHEFLAFLQNEAKVRVDNYIEGAIEVAEEVHSDLMREDGTSPFLETHTWPVTMDVVRHYRSVNRNITSVEIVAAILHDVMEDDDRILNLHESKSYGFEAYLAYRFGNRIRDIATELKIKPLENYPGSNDIERQMARFYEYCDILRDAEYDIKAIKLADRLNNMLFIRRVPGHDKVRRYTREAEDFYLAYPMLPPKMPEFYKRMREAYEALKVAPAKKLVAA</sequence>
<dbReference type="AlphaFoldDB" id="K0IEM7"/>
<name>K0IEM7_NITGG</name>
<dbReference type="STRING" id="1237085.Ngar_c12650"/>
<organism evidence="1 2">
    <name type="scientific">Nitrososphaera gargensis (strain Ga9.2)</name>
    <dbReference type="NCBI Taxonomy" id="1237085"/>
    <lineage>
        <taxon>Archaea</taxon>
        <taxon>Nitrososphaerota</taxon>
        <taxon>Nitrososphaeria</taxon>
        <taxon>Nitrososphaerales</taxon>
        <taxon>Nitrososphaeraceae</taxon>
        <taxon>Nitrososphaera</taxon>
    </lineage>
</organism>
<dbReference type="EMBL" id="CP002408">
    <property type="protein sequence ID" value="AFU58205.1"/>
    <property type="molecule type" value="Genomic_DNA"/>
</dbReference>
<keyword evidence="2" id="KW-1185">Reference proteome</keyword>
<evidence type="ECO:0000313" key="2">
    <source>
        <dbReference type="Proteomes" id="UP000008037"/>
    </source>
</evidence>
<reference evidence="1 2" key="1">
    <citation type="journal article" date="2012" name="Environ. Microbiol.">
        <title>The genome of the ammonia-oxidizing Candidatus Nitrososphaera gargensis: insights into metabolic versatility and environmental adaptations.</title>
        <authorList>
            <person name="Spang A."/>
            <person name="Poehlein A."/>
            <person name="Offre P."/>
            <person name="Zumbragel S."/>
            <person name="Haider S."/>
            <person name="Rychlik N."/>
            <person name="Nowka B."/>
            <person name="Schmeisser C."/>
            <person name="Lebedeva E.V."/>
            <person name="Rattei T."/>
            <person name="Bohm C."/>
            <person name="Schmid M."/>
            <person name="Galushko A."/>
            <person name="Hatzenpichler R."/>
            <person name="Weinmaier T."/>
            <person name="Daniel R."/>
            <person name="Schleper C."/>
            <person name="Spieck E."/>
            <person name="Streit W."/>
            <person name="Wagner M."/>
        </authorList>
    </citation>
    <scope>NUCLEOTIDE SEQUENCE [LARGE SCALE GENOMIC DNA]</scope>
    <source>
        <strain evidence="2">Ga9.2</strain>
    </source>
</reference>
<dbReference type="RefSeq" id="WP_015018742.1">
    <property type="nucleotide sequence ID" value="NC_018719.1"/>
</dbReference>
<dbReference type="InParanoid" id="K0IEM7"/>
<gene>
    <name evidence="1" type="primary">etfB1</name>
    <name evidence="1" type="ordered locus">Ngar_c12650</name>
</gene>
<dbReference type="Gene3D" id="1.10.3210.10">
    <property type="entry name" value="Hypothetical protein af1432"/>
    <property type="match status" value="1"/>
</dbReference>
<proteinExistence type="predicted"/>
<dbReference type="Proteomes" id="UP000008037">
    <property type="component" value="Chromosome"/>
</dbReference>
<dbReference type="GeneID" id="13797524"/>
<evidence type="ECO:0000313" key="1">
    <source>
        <dbReference type="EMBL" id="AFU58205.1"/>
    </source>
</evidence>
<protein>
    <submittedName>
        <fullName evidence="1">Putative electron transfer flavoprotein, subunit beta</fullName>
    </submittedName>
</protein>
<dbReference type="PATRIC" id="fig|1237085.11.peg.1211"/>
<accession>K0IEM7</accession>
<dbReference type="HOGENOM" id="CLU_1197666_0_0_2"/>
<dbReference type="SUPFAM" id="SSF109604">
    <property type="entry name" value="HD-domain/PDEase-like"/>
    <property type="match status" value="1"/>
</dbReference>